<evidence type="ECO:0000256" key="6">
    <source>
        <dbReference type="SAM" id="Coils"/>
    </source>
</evidence>
<feature type="region of interest" description="Disordered" evidence="7">
    <location>
        <begin position="157"/>
        <end position="205"/>
    </location>
</feature>
<comment type="subcellular location">
    <subcellularLocation>
        <location evidence="1">Nucleus</location>
    </subcellularLocation>
</comment>
<sequence>MDQIHLHHQHHLIPQQHHNLPQPQPLGGITMNVDMSSGGVSGVAAAVDRLPQWSVQETKEFLRIRAELDQNFMETKRNKQLWQLISNSMADKGYFRSPEQCKCKWKNLFTRYKGCETAEPESVRQQFPFYKELEAIFTARMQRMVWTEVEGGTKKNTAVARNVSSEDEEDDNNNNNNEEISTDNHQGEMRTRKKMKRSSKSYSSSSKKLKEILEEFMKQQIEIETQWMEAFREREKERRMREMEWREAMEALENERMMMEQRWREREEERRVREEARAERRDALITSLLNKIIARPEI</sequence>
<dbReference type="GO" id="GO:0006355">
    <property type="term" value="P:regulation of DNA-templated transcription"/>
    <property type="evidence" value="ECO:0007669"/>
    <property type="project" value="UniProtKB-ARBA"/>
</dbReference>
<evidence type="ECO:0000256" key="3">
    <source>
        <dbReference type="ARBA" id="ARBA00023125"/>
    </source>
</evidence>
<keyword evidence="4" id="KW-0804">Transcription</keyword>
<evidence type="ECO:0000256" key="4">
    <source>
        <dbReference type="ARBA" id="ARBA00023163"/>
    </source>
</evidence>
<evidence type="ECO:0000256" key="7">
    <source>
        <dbReference type="SAM" id="MobiDB-lite"/>
    </source>
</evidence>
<comment type="caution">
    <text evidence="9">The sequence shown here is derived from an EMBL/GenBank/DDBJ whole genome shotgun (WGS) entry which is preliminary data.</text>
</comment>
<keyword evidence="2" id="KW-0805">Transcription regulation</keyword>
<gene>
    <name evidence="9" type="ORF">QN277_025221</name>
</gene>
<dbReference type="SMART" id="SM00717">
    <property type="entry name" value="SANT"/>
    <property type="match status" value="1"/>
</dbReference>
<dbReference type="GO" id="GO:0005634">
    <property type="term" value="C:nucleus"/>
    <property type="evidence" value="ECO:0007669"/>
    <property type="project" value="UniProtKB-SubCell"/>
</dbReference>
<keyword evidence="10" id="KW-1185">Reference proteome</keyword>
<evidence type="ECO:0000256" key="1">
    <source>
        <dbReference type="ARBA" id="ARBA00004123"/>
    </source>
</evidence>
<feature type="coiled-coil region" evidence="6">
    <location>
        <begin position="242"/>
        <end position="269"/>
    </location>
</feature>
<evidence type="ECO:0000256" key="5">
    <source>
        <dbReference type="ARBA" id="ARBA00023242"/>
    </source>
</evidence>
<evidence type="ECO:0000313" key="9">
    <source>
        <dbReference type="EMBL" id="KAK4268591.1"/>
    </source>
</evidence>
<dbReference type="PANTHER" id="PTHR21654:SF85">
    <property type="entry name" value="TRANSCRIPTION FACTOR MYB FAMILY-RELATED"/>
    <property type="match status" value="1"/>
</dbReference>
<proteinExistence type="predicted"/>
<organism evidence="9 10">
    <name type="scientific">Acacia crassicarpa</name>
    <name type="common">northern wattle</name>
    <dbReference type="NCBI Taxonomy" id="499986"/>
    <lineage>
        <taxon>Eukaryota</taxon>
        <taxon>Viridiplantae</taxon>
        <taxon>Streptophyta</taxon>
        <taxon>Embryophyta</taxon>
        <taxon>Tracheophyta</taxon>
        <taxon>Spermatophyta</taxon>
        <taxon>Magnoliopsida</taxon>
        <taxon>eudicotyledons</taxon>
        <taxon>Gunneridae</taxon>
        <taxon>Pentapetalae</taxon>
        <taxon>rosids</taxon>
        <taxon>fabids</taxon>
        <taxon>Fabales</taxon>
        <taxon>Fabaceae</taxon>
        <taxon>Caesalpinioideae</taxon>
        <taxon>mimosoid clade</taxon>
        <taxon>Acacieae</taxon>
        <taxon>Acacia</taxon>
    </lineage>
</organism>
<dbReference type="FunFam" id="1.10.10.60:FF:000032">
    <property type="entry name" value="Zinc finger and SCAN domain-containing 20"/>
    <property type="match status" value="1"/>
</dbReference>
<evidence type="ECO:0000259" key="8">
    <source>
        <dbReference type="PROSITE" id="PS50090"/>
    </source>
</evidence>
<dbReference type="InterPro" id="IPR044822">
    <property type="entry name" value="Myb_DNA-bind_4"/>
</dbReference>
<dbReference type="Pfam" id="PF13837">
    <property type="entry name" value="Myb_DNA-bind_4"/>
    <property type="match status" value="1"/>
</dbReference>
<feature type="domain" description="Myb-like" evidence="8">
    <location>
        <begin position="53"/>
        <end position="109"/>
    </location>
</feature>
<dbReference type="Proteomes" id="UP001293593">
    <property type="component" value="Unassembled WGS sequence"/>
</dbReference>
<dbReference type="PROSITE" id="PS50090">
    <property type="entry name" value="MYB_LIKE"/>
    <property type="match status" value="1"/>
</dbReference>
<accession>A0AAE1JGJ9</accession>
<keyword evidence="3" id="KW-0238">DNA-binding</keyword>
<dbReference type="GO" id="GO:0003677">
    <property type="term" value="F:DNA binding"/>
    <property type="evidence" value="ECO:0007669"/>
    <property type="project" value="UniProtKB-KW"/>
</dbReference>
<keyword evidence="5" id="KW-0539">Nucleus</keyword>
<dbReference type="EMBL" id="JAWXYG010000007">
    <property type="protein sequence ID" value="KAK4268591.1"/>
    <property type="molecule type" value="Genomic_DNA"/>
</dbReference>
<name>A0AAE1JGJ9_9FABA</name>
<dbReference type="AlphaFoldDB" id="A0AAE1JGJ9"/>
<reference evidence="9" key="1">
    <citation type="submission" date="2023-10" db="EMBL/GenBank/DDBJ databases">
        <title>Chromosome-level genome of the transformable northern wattle, Acacia crassicarpa.</title>
        <authorList>
            <person name="Massaro I."/>
            <person name="Sinha N.R."/>
            <person name="Poethig S."/>
            <person name="Leichty A.R."/>
        </authorList>
    </citation>
    <scope>NUCLEOTIDE SEQUENCE</scope>
    <source>
        <strain evidence="9">Acra3RX</strain>
        <tissue evidence="9">Leaf</tissue>
    </source>
</reference>
<dbReference type="Gene3D" id="1.10.10.60">
    <property type="entry name" value="Homeodomain-like"/>
    <property type="match status" value="1"/>
</dbReference>
<dbReference type="PANTHER" id="PTHR21654">
    <property type="entry name" value="FI21293P1"/>
    <property type="match status" value="1"/>
</dbReference>
<keyword evidence="6" id="KW-0175">Coiled coil</keyword>
<evidence type="ECO:0000256" key="2">
    <source>
        <dbReference type="ARBA" id="ARBA00023015"/>
    </source>
</evidence>
<dbReference type="InterPro" id="IPR001005">
    <property type="entry name" value="SANT/Myb"/>
</dbReference>
<evidence type="ECO:0000313" key="10">
    <source>
        <dbReference type="Proteomes" id="UP001293593"/>
    </source>
</evidence>
<protein>
    <recommendedName>
        <fullName evidence="8">Myb-like domain-containing protein</fullName>
    </recommendedName>
</protein>
<dbReference type="CDD" id="cd12203">
    <property type="entry name" value="GT1"/>
    <property type="match status" value="1"/>
</dbReference>